<evidence type="ECO:0000256" key="1">
    <source>
        <dbReference type="ARBA" id="ARBA00004651"/>
    </source>
</evidence>
<dbReference type="PANTHER" id="PTHR34856">
    <property type="entry name" value="PROTEIN NRFD"/>
    <property type="match status" value="1"/>
</dbReference>
<evidence type="ECO:0000256" key="4">
    <source>
        <dbReference type="ARBA" id="ARBA00022692"/>
    </source>
</evidence>
<dbReference type="Pfam" id="PF03916">
    <property type="entry name" value="NrfD"/>
    <property type="match status" value="1"/>
</dbReference>
<keyword evidence="9" id="KW-1185">Reference proteome</keyword>
<keyword evidence="5 7" id="KW-1133">Transmembrane helix</keyword>
<comment type="caution">
    <text evidence="8">The sequence shown here is derived from an EMBL/GenBank/DDBJ whole genome shotgun (WGS) entry which is preliminary data.</text>
</comment>
<name>A0ABS9WFH4_9ACTN</name>
<dbReference type="PANTHER" id="PTHR34856:SF2">
    <property type="entry name" value="PROTEIN NRFD"/>
    <property type="match status" value="1"/>
</dbReference>
<dbReference type="RefSeq" id="WP_242163942.1">
    <property type="nucleotide sequence ID" value="NZ_JAJMLW010000001.1"/>
</dbReference>
<dbReference type="Gene3D" id="1.20.1630.10">
    <property type="entry name" value="Formate dehydrogenase/DMSO reductase domain"/>
    <property type="match status" value="1"/>
</dbReference>
<organism evidence="8 9">
    <name type="scientific">Adlercreutzia faecimuris</name>
    <dbReference type="NCBI Taxonomy" id="2897341"/>
    <lineage>
        <taxon>Bacteria</taxon>
        <taxon>Bacillati</taxon>
        <taxon>Actinomycetota</taxon>
        <taxon>Coriobacteriia</taxon>
        <taxon>Eggerthellales</taxon>
        <taxon>Eggerthellaceae</taxon>
        <taxon>Adlercreutzia</taxon>
    </lineage>
</organism>
<evidence type="ECO:0000256" key="3">
    <source>
        <dbReference type="ARBA" id="ARBA00022475"/>
    </source>
</evidence>
<feature type="transmembrane region" description="Helical" evidence="7">
    <location>
        <begin position="159"/>
        <end position="183"/>
    </location>
</feature>
<reference evidence="8" key="1">
    <citation type="submission" date="2021-11" db="EMBL/GenBank/DDBJ databases">
        <title>A Novel Adlercreutzia Species, isolated from a Allomyrina dichotoma larva feces.</title>
        <authorList>
            <person name="Suh M.K."/>
        </authorList>
    </citation>
    <scope>NUCLEOTIDE SEQUENCE</scope>
    <source>
        <strain evidence="8">JBNU-10</strain>
    </source>
</reference>
<keyword evidence="4 7" id="KW-0812">Transmembrane</keyword>
<dbReference type="Proteomes" id="UP001430755">
    <property type="component" value="Unassembled WGS sequence"/>
</dbReference>
<comment type="similarity">
    <text evidence="2">Belongs to the NrfD family.</text>
</comment>
<sequence length="327" mass="35432">MRHHYWEWPIPTYLFLGGLGGGIFCLAAILSFFVFPGVPMVGEALAWPGFLGICALGLGCVMLIVDLGQPMVFYRAFVKSTSVLAWGARFLTVCAIFGVLWFASYVPWDWFAPIAGFFVPFRGLNLAIAGISGTCIMLYTGIFLSTLKAHAFWATPALPVLFTVSALSTACAAITLSIGWWPAVPTMDTIVTALVCNEILHTVDIILIVVEIVVLLVMVLSFLGAGNKTANKAAHRWVHGSYAPLFWGGMIVGGLALPELLYVFGGHSAASTVVAPVLVLLGGLLLRFMVVLSDDRAPLPGEDRYYNRLADKDDAFVTAWKYGENIF</sequence>
<evidence type="ECO:0000256" key="2">
    <source>
        <dbReference type="ARBA" id="ARBA00008929"/>
    </source>
</evidence>
<evidence type="ECO:0000313" key="9">
    <source>
        <dbReference type="Proteomes" id="UP001430755"/>
    </source>
</evidence>
<dbReference type="InterPro" id="IPR052049">
    <property type="entry name" value="Electron_transfer_protein"/>
</dbReference>
<proteinExistence type="inferred from homology"/>
<evidence type="ECO:0000313" key="8">
    <source>
        <dbReference type="EMBL" id="MCI2241617.1"/>
    </source>
</evidence>
<feature type="transmembrane region" description="Helical" evidence="7">
    <location>
        <begin position="45"/>
        <end position="65"/>
    </location>
</feature>
<evidence type="ECO:0000256" key="7">
    <source>
        <dbReference type="SAM" id="Phobius"/>
    </source>
</evidence>
<feature type="transmembrane region" description="Helical" evidence="7">
    <location>
        <begin position="269"/>
        <end position="290"/>
    </location>
</feature>
<feature type="transmembrane region" description="Helical" evidence="7">
    <location>
        <begin position="237"/>
        <end position="257"/>
    </location>
</feature>
<feature type="transmembrane region" description="Helical" evidence="7">
    <location>
        <begin position="203"/>
        <end position="225"/>
    </location>
</feature>
<evidence type="ECO:0000256" key="6">
    <source>
        <dbReference type="ARBA" id="ARBA00023136"/>
    </source>
</evidence>
<gene>
    <name evidence="8" type="primary">nrfD</name>
    <name evidence="8" type="ORF">LPT13_04510</name>
</gene>
<comment type="subcellular location">
    <subcellularLocation>
        <location evidence="1">Cell membrane</location>
        <topology evidence="1">Multi-pass membrane protein</topology>
    </subcellularLocation>
</comment>
<keyword evidence="6 7" id="KW-0472">Membrane</keyword>
<protein>
    <submittedName>
        <fullName evidence="8">Polysulfide reductase NrfD</fullName>
    </submittedName>
</protein>
<feature type="transmembrane region" description="Helical" evidence="7">
    <location>
        <begin position="126"/>
        <end position="147"/>
    </location>
</feature>
<feature type="transmembrane region" description="Helical" evidence="7">
    <location>
        <begin position="86"/>
        <end position="106"/>
    </location>
</feature>
<keyword evidence="3" id="KW-1003">Cell membrane</keyword>
<evidence type="ECO:0000256" key="5">
    <source>
        <dbReference type="ARBA" id="ARBA00022989"/>
    </source>
</evidence>
<accession>A0ABS9WFH4</accession>
<dbReference type="InterPro" id="IPR005614">
    <property type="entry name" value="NrfD-like"/>
</dbReference>
<feature type="transmembrane region" description="Helical" evidence="7">
    <location>
        <begin position="12"/>
        <end position="33"/>
    </location>
</feature>
<dbReference type="EMBL" id="JAJMLW010000001">
    <property type="protein sequence ID" value="MCI2241617.1"/>
    <property type="molecule type" value="Genomic_DNA"/>
</dbReference>